<reference evidence="1" key="1">
    <citation type="submission" date="2022-01" db="EMBL/GenBank/DDBJ databases">
        <authorList>
            <person name="King R."/>
        </authorList>
    </citation>
    <scope>NUCLEOTIDE SEQUENCE</scope>
</reference>
<evidence type="ECO:0000313" key="2">
    <source>
        <dbReference type="Proteomes" id="UP001152799"/>
    </source>
</evidence>
<name>A0A9N9QD06_9CUCU</name>
<accession>A0A9N9QD06</accession>
<organism evidence="1 2">
    <name type="scientific">Ceutorhynchus assimilis</name>
    <name type="common">cabbage seed weevil</name>
    <dbReference type="NCBI Taxonomy" id="467358"/>
    <lineage>
        <taxon>Eukaryota</taxon>
        <taxon>Metazoa</taxon>
        <taxon>Ecdysozoa</taxon>
        <taxon>Arthropoda</taxon>
        <taxon>Hexapoda</taxon>
        <taxon>Insecta</taxon>
        <taxon>Pterygota</taxon>
        <taxon>Neoptera</taxon>
        <taxon>Endopterygota</taxon>
        <taxon>Coleoptera</taxon>
        <taxon>Polyphaga</taxon>
        <taxon>Cucujiformia</taxon>
        <taxon>Curculionidae</taxon>
        <taxon>Ceutorhynchinae</taxon>
        <taxon>Ceutorhynchus</taxon>
    </lineage>
</organism>
<evidence type="ECO:0000313" key="1">
    <source>
        <dbReference type="EMBL" id="CAG9765339.1"/>
    </source>
</evidence>
<proteinExistence type="predicted"/>
<keyword evidence="2" id="KW-1185">Reference proteome</keyword>
<dbReference type="EMBL" id="OU892278">
    <property type="protein sequence ID" value="CAG9765339.1"/>
    <property type="molecule type" value="Genomic_DNA"/>
</dbReference>
<sequence>MSWASQNVPQGGMLHPAKAQYRPETYQFLKVPSKGKEESKLTMMQRNKINYALKNGEPLPSLSRRRKGLLKIPGITIRPGSPIDP</sequence>
<gene>
    <name evidence="1" type="ORF">CEUTPL_LOCUS5948</name>
</gene>
<dbReference type="InterPro" id="IPR007914">
    <property type="entry name" value="UPF0193"/>
</dbReference>
<protein>
    <submittedName>
        <fullName evidence="1">Uncharacterized protein</fullName>
    </submittedName>
</protein>
<dbReference type="Pfam" id="PF05250">
    <property type="entry name" value="UPF0193"/>
    <property type="match status" value="1"/>
</dbReference>
<dbReference type="Proteomes" id="UP001152799">
    <property type="component" value="Chromosome 2"/>
</dbReference>
<dbReference type="OrthoDB" id="10262032at2759"/>
<dbReference type="AlphaFoldDB" id="A0A9N9QD06"/>